<dbReference type="Pfam" id="PF02371">
    <property type="entry name" value="Transposase_20"/>
    <property type="match status" value="1"/>
</dbReference>
<evidence type="ECO:0000259" key="3">
    <source>
        <dbReference type="Pfam" id="PF02371"/>
    </source>
</evidence>
<keyword evidence="1" id="KW-0175">Coiled coil</keyword>
<dbReference type="NCBIfam" id="NF033542">
    <property type="entry name" value="transpos_IS110"/>
    <property type="match status" value="1"/>
</dbReference>
<evidence type="ECO:0000259" key="2">
    <source>
        <dbReference type="Pfam" id="PF01548"/>
    </source>
</evidence>
<dbReference type="GO" id="GO:0004803">
    <property type="term" value="F:transposase activity"/>
    <property type="evidence" value="ECO:0007669"/>
    <property type="project" value="InterPro"/>
</dbReference>
<dbReference type="PANTHER" id="PTHR33055:SF3">
    <property type="entry name" value="PUTATIVE TRANSPOSASE FOR IS117-RELATED"/>
    <property type="match status" value="1"/>
</dbReference>
<dbReference type="InterPro" id="IPR002525">
    <property type="entry name" value="Transp_IS110-like_N"/>
</dbReference>
<dbReference type="Pfam" id="PF01548">
    <property type="entry name" value="DEDD_Tnp_IS110"/>
    <property type="match status" value="1"/>
</dbReference>
<accession>A0A160T8N0</accession>
<dbReference type="GO" id="GO:0003677">
    <property type="term" value="F:DNA binding"/>
    <property type="evidence" value="ECO:0007669"/>
    <property type="project" value="InterPro"/>
</dbReference>
<feature type="domain" description="Transposase IS116/IS110/IS902 C-terminal" evidence="3">
    <location>
        <begin position="212"/>
        <end position="291"/>
    </location>
</feature>
<sequence length="337" mass="37870">MSDIAIIGIDLAKSVIQLHGSDKSGRCIYRKKLRRHQVLPFLAKSPQCLIGMEACSGSHYWAREIQKLGHNVKLIPPQFVKPYVKTNKTDAADAEAICEAVTRPNMRFVPIKSPDQQGILLVHRERDGLIKERTAVINRIRAVFSEFGIAIPAGPKKLKEWMLKSYGDHETELSKVMTRLIERMTERLSLIEAEIAILDKEIDNQNKVDARCKRLLEIPGVGRLAASAIVASVGNAKEFKSGRQFSAWLGLVPRQHSSGGKQNLQGISKRGDAYIRKMLIHGARAVVRHMNKNNAPVEWIEQLSMRRHNNVVIVAVANKLARIVWALLSKEQRYAIS</sequence>
<reference evidence="4" key="1">
    <citation type="submission" date="2015-10" db="EMBL/GenBank/DDBJ databases">
        <authorList>
            <person name="Gilbert D.G."/>
        </authorList>
    </citation>
    <scope>NUCLEOTIDE SEQUENCE</scope>
</reference>
<dbReference type="EMBL" id="CZQC01000014">
    <property type="protein sequence ID" value="CUS40435.1"/>
    <property type="molecule type" value="Genomic_DNA"/>
</dbReference>
<dbReference type="InterPro" id="IPR003346">
    <property type="entry name" value="Transposase_20"/>
</dbReference>
<proteinExistence type="predicted"/>
<dbReference type="GO" id="GO:0006313">
    <property type="term" value="P:DNA transposition"/>
    <property type="evidence" value="ECO:0007669"/>
    <property type="project" value="InterPro"/>
</dbReference>
<dbReference type="PANTHER" id="PTHR33055">
    <property type="entry name" value="TRANSPOSASE FOR INSERTION SEQUENCE ELEMENT IS1111A"/>
    <property type="match status" value="1"/>
</dbReference>
<organism evidence="4">
    <name type="scientific">hydrothermal vent metagenome</name>
    <dbReference type="NCBI Taxonomy" id="652676"/>
    <lineage>
        <taxon>unclassified sequences</taxon>
        <taxon>metagenomes</taxon>
        <taxon>ecological metagenomes</taxon>
    </lineage>
</organism>
<gene>
    <name evidence="4" type="ORF">MGWOODY_Tha569</name>
</gene>
<evidence type="ECO:0000313" key="4">
    <source>
        <dbReference type="EMBL" id="CUS40435.1"/>
    </source>
</evidence>
<feature type="coiled-coil region" evidence="1">
    <location>
        <begin position="181"/>
        <end position="208"/>
    </location>
</feature>
<name>A0A160T8N0_9ZZZZ</name>
<dbReference type="InterPro" id="IPR047650">
    <property type="entry name" value="Transpos_IS110"/>
</dbReference>
<protein>
    <submittedName>
        <fullName evidence="4">Mobile element protein</fullName>
    </submittedName>
</protein>
<dbReference type="AlphaFoldDB" id="A0A160T8N0"/>
<feature type="domain" description="Transposase IS110-like N-terminal" evidence="2">
    <location>
        <begin position="7"/>
        <end position="146"/>
    </location>
</feature>
<evidence type="ECO:0000256" key="1">
    <source>
        <dbReference type="SAM" id="Coils"/>
    </source>
</evidence>